<name>A0AAE3XPJ2_9BACT</name>
<dbReference type="SUPFAM" id="SSF48452">
    <property type="entry name" value="TPR-like"/>
    <property type="match status" value="1"/>
</dbReference>
<evidence type="ECO:0000313" key="2">
    <source>
        <dbReference type="EMBL" id="MDR6240333.1"/>
    </source>
</evidence>
<reference evidence="2" key="1">
    <citation type="submission" date="2023-07" db="EMBL/GenBank/DDBJ databases">
        <title>Genomic Encyclopedia of Type Strains, Phase IV (KMG-IV): sequencing the most valuable type-strain genomes for metagenomic binning, comparative biology and taxonomic classification.</title>
        <authorList>
            <person name="Goeker M."/>
        </authorList>
    </citation>
    <scope>NUCLEOTIDE SEQUENCE</scope>
    <source>
        <strain evidence="2">DSM 26174</strain>
    </source>
</reference>
<proteinExistence type="predicted"/>
<sequence length="473" mass="53869">MKLKNILRIGWIVAASGFMAACEKDFEEFNTNGNALEEVSPVYQLGEVTRDLHQSYGQGFNVGSEWQHQWARSYGDTRGYIYDEGQSKTWNESYSAYRDIVDLIEKVKPEGDESSPFIYSVALIAKIFHFHMLTDMYGDVPYSEAGMAVSGLVQASYDSQEEIYNDLFRMLDEAINILEGVENYAGIEEIDRLYDGQADAWLRFANSLRLRMGMRVRYVDASLSASEIGKALSSNLIENNDQNALIYEFESALFQKEKENMMHPSIRMVEFLENDPRYDLFFEPLVDTALVVGYENGLVITQGEFSRIGQGIAVQDRPNRVMGASEVSFLMAEAYLSGNGVSADAQKANDAYKAGIRMSMEFWGVDSVSIARYMADSFMPLEGTEEEKLEMIIMQKWVDLIDNGVETYAEGRRTGYPVIEQRQDASVYLLGETNGVMPRKCKYPESETLYNTENFKEKSSQHDFLVKVWWDKK</sequence>
<dbReference type="Gene3D" id="1.25.40.390">
    <property type="match status" value="1"/>
</dbReference>
<feature type="chain" id="PRO_5042038407" description="SusD/RagB family nutrient-binding outer membrane lipoprotein" evidence="1">
    <location>
        <begin position="21"/>
        <end position="473"/>
    </location>
</feature>
<dbReference type="AlphaFoldDB" id="A0AAE3XPJ2"/>
<dbReference type="EMBL" id="JAVDQD010000004">
    <property type="protein sequence ID" value="MDR6240333.1"/>
    <property type="molecule type" value="Genomic_DNA"/>
</dbReference>
<keyword evidence="1" id="KW-0732">Signal</keyword>
<evidence type="ECO:0008006" key="4">
    <source>
        <dbReference type="Google" id="ProtNLM"/>
    </source>
</evidence>
<dbReference type="InterPro" id="IPR011990">
    <property type="entry name" value="TPR-like_helical_dom_sf"/>
</dbReference>
<keyword evidence="3" id="KW-1185">Reference proteome</keyword>
<comment type="caution">
    <text evidence="2">The sequence shown here is derived from an EMBL/GenBank/DDBJ whole genome shotgun (WGS) entry which is preliminary data.</text>
</comment>
<evidence type="ECO:0000313" key="3">
    <source>
        <dbReference type="Proteomes" id="UP001185092"/>
    </source>
</evidence>
<dbReference type="InterPro" id="IPR041662">
    <property type="entry name" value="SusD-like_2"/>
</dbReference>
<protein>
    <recommendedName>
        <fullName evidence="4">SusD/RagB family nutrient-binding outer membrane lipoprotein</fullName>
    </recommendedName>
</protein>
<dbReference type="PROSITE" id="PS51257">
    <property type="entry name" value="PROKAR_LIPOPROTEIN"/>
    <property type="match status" value="1"/>
</dbReference>
<dbReference type="Proteomes" id="UP001185092">
    <property type="component" value="Unassembled WGS sequence"/>
</dbReference>
<gene>
    <name evidence="2" type="ORF">HNQ88_003399</name>
</gene>
<organism evidence="2 3">
    <name type="scientific">Aureibacter tunicatorum</name>
    <dbReference type="NCBI Taxonomy" id="866807"/>
    <lineage>
        <taxon>Bacteria</taxon>
        <taxon>Pseudomonadati</taxon>
        <taxon>Bacteroidota</taxon>
        <taxon>Cytophagia</taxon>
        <taxon>Cytophagales</taxon>
        <taxon>Persicobacteraceae</taxon>
        <taxon>Aureibacter</taxon>
    </lineage>
</organism>
<accession>A0AAE3XPJ2</accession>
<feature type="signal peptide" evidence="1">
    <location>
        <begin position="1"/>
        <end position="20"/>
    </location>
</feature>
<dbReference type="Pfam" id="PF12771">
    <property type="entry name" value="SusD-like_2"/>
    <property type="match status" value="1"/>
</dbReference>
<dbReference type="RefSeq" id="WP_309940236.1">
    <property type="nucleotide sequence ID" value="NZ_AP025305.1"/>
</dbReference>
<evidence type="ECO:0000256" key="1">
    <source>
        <dbReference type="SAM" id="SignalP"/>
    </source>
</evidence>